<dbReference type="InterPro" id="IPR036527">
    <property type="entry name" value="SCP2_sterol-bd_dom_sf"/>
</dbReference>
<comment type="caution">
    <text evidence="2">The sequence shown here is derived from an EMBL/GenBank/DDBJ whole genome shotgun (WGS) entry which is preliminary data.</text>
</comment>
<protein>
    <recommendedName>
        <fullName evidence="1">Alkyl sulfatase C-terminal domain-containing protein</fullName>
    </recommendedName>
</protein>
<sequence>MSSQRCSCNGSIFAKAAVGKGTPFHPPVFHTWVFKGTTQWPKGRQQTNHAQSPVLRYACVLVLANGALNHTLGEQRADADATLSLSRSTLNKIIMGESSLKREIDTGEANVHGKKEAFHEMFSLLDTFEFGFNIITP</sequence>
<evidence type="ECO:0000313" key="3">
    <source>
        <dbReference type="Proteomes" id="UP000612362"/>
    </source>
</evidence>
<dbReference type="Gene3D" id="3.30.1050.10">
    <property type="entry name" value="SCP2 sterol-binding domain"/>
    <property type="match status" value="1"/>
</dbReference>
<dbReference type="RefSeq" id="WP_220195342.1">
    <property type="nucleotide sequence ID" value="NZ_BNJF01000002.1"/>
</dbReference>
<dbReference type="GO" id="GO:0018909">
    <property type="term" value="P:dodecyl sulfate metabolic process"/>
    <property type="evidence" value="ECO:0007669"/>
    <property type="project" value="TreeGrafter"/>
</dbReference>
<evidence type="ECO:0000259" key="1">
    <source>
        <dbReference type="Pfam" id="PF14864"/>
    </source>
</evidence>
<dbReference type="InterPro" id="IPR052195">
    <property type="entry name" value="Bact_Alkyl/Aryl-Sulfatase"/>
</dbReference>
<feature type="domain" description="Alkyl sulfatase C-terminal" evidence="1">
    <location>
        <begin position="59"/>
        <end position="137"/>
    </location>
</feature>
<accession>A0A8J3MRE3</accession>
<dbReference type="Pfam" id="PF14864">
    <property type="entry name" value="Alkyl_sulf_C"/>
    <property type="match status" value="1"/>
</dbReference>
<dbReference type="Proteomes" id="UP000612362">
    <property type="component" value="Unassembled WGS sequence"/>
</dbReference>
<dbReference type="InterPro" id="IPR029229">
    <property type="entry name" value="Alkyl_sulf_C"/>
</dbReference>
<name>A0A8J3MRE3_9CHLR</name>
<reference evidence="2" key="1">
    <citation type="submission" date="2020-10" db="EMBL/GenBank/DDBJ databases">
        <title>Taxonomic study of unclassified bacteria belonging to the class Ktedonobacteria.</title>
        <authorList>
            <person name="Yabe S."/>
            <person name="Wang C.M."/>
            <person name="Zheng Y."/>
            <person name="Sakai Y."/>
            <person name="Cavaletti L."/>
            <person name="Monciardini P."/>
            <person name="Donadio S."/>
        </authorList>
    </citation>
    <scope>NUCLEOTIDE SEQUENCE</scope>
    <source>
        <strain evidence="2">SOSP1-1</strain>
    </source>
</reference>
<dbReference type="PANTHER" id="PTHR43223">
    <property type="entry name" value="ALKYL/ARYL-SULFATASE"/>
    <property type="match status" value="1"/>
</dbReference>
<dbReference type="SUPFAM" id="SSF55718">
    <property type="entry name" value="SCP-like"/>
    <property type="match status" value="1"/>
</dbReference>
<organism evidence="2 3">
    <name type="scientific">Ktedonospora formicarum</name>
    <dbReference type="NCBI Taxonomy" id="2778364"/>
    <lineage>
        <taxon>Bacteria</taxon>
        <taxon>Bacillati</taxon>
        <taxon>Chloroflexota</taxon>
        <taxon>Ktedonobacteria</taxon>
        <taxon>Ktedonobacterales</taxon>
        <taxon>Ktedonobacteraceae</taxon>
        <taxon>Ktedonospora</taxon>
    </lineage>
</organism>
<evidence type="ECO:0000313" key="2">
    <source>
        <dbReference type="EMBL" id="GHO45927.1"/>
    </source>
</evidence>
<dbReference type="AlphaFoldDB" id="A0A8J3MRE3"/>
<dbReference type="EMBL" id="BNJF01000002">
    <property type="protein sequence ID" value="GHO45927.1"/>
    <property type="molecule type" value="Genomic_DNA"/>
</dbReference>
<gene>
    <name evidence="2" type="ORF">KSX_40900</name>
</gene>
<dbReference type="PANTHER" id="PTHR43223:SF1">
    <property type="entry name" value="ALKYL_ARYL-SULFATASE BDS1"/>
    <property type="match status" value="1"/>
</dbReference>
<proteinExistence type="predicted"/>
<keyword evidence="3" id="KW-1185">Reference proteome</keyword>
<dbReference type="GO" id="GO:0018741">
    <property type="term" value="F:linear primary-alkylsulfatase activity"/>
    <property type="evidence" value="ECO:0007669"/>
    <property type="project" value="TreeGrafter"/>
</dbReference>